<reference evidence="1" key="1">
    <citation type="submission" date="2022-08" db="EMBL/GenBank/DDBJ databases">
        <authorList>
            <person name="Kallberg Y."/>
            <person name="Tangrot J."/>
            <person name="Rosling A."/>
        </authorList>
    </citation>
    <scope>NUCLEOTIDE SEQUENCE</scope>
    <source>
        <strain evidence="1">Wild A</strain>
    </source>
</reference>
<sequence length="149" mass="17223">MSKSEMIISIDNINILILIDKLFTHLNKTQAKFNETNHFINESIVLSSLSTEDIYNWLKVNQNEPKNVFLLGIFSYFNIISLKDNNNEGFNYFLKSADNCPIAQLYLGKCYTRGFGTEINANLAFNWKKKAAENEIIYAQLELGYLYKT</sequence>
<feature type="non-terminal residue" evidence="1">
    <location>
        <position position="149"/>
    </location>
</feature>
<dbReference type="Pfam" id="PF08238">
    <property type="entry name" value="Sel1"/>
    <property type="match status" value="3"/>
</dbReference>
<dbReference type="SUPFAM" id="SSF81901">
    <property type="entry name" value="HCP-like"/>
    <property type="match status" value="1"/>
</dbReference>
<accession>A0A9W4T1A3</accession>
<dbReference type="AlphaFoldDB" id="A0A9W4T1A3"/>
<comment type="caution">
    <text evidence="1">The sequence shown here is derived from an EMBL/GenBank/DDBJ whole genome shotgun (WGS) entry which is preliminary data.</text>
</comment>
<evidence type="ECO:0000313" key="2">
    <source>
        <dbReference type="Proteomes" id="UP001153678"/>
    </source>
</evidence>
<dbReference type="InterPro" id="IPR006597">
    <property type="entry name" value="Sel1-like"/>
</dbReference>
<dbReference type="Proteomes" id="UP001153678">
    <property type="component" value="Unassembled WGS sequence"/>
</dbReference>
<keyword evidence="2" id="KW-1185">Reference proteome</keyword>
<dbReference type="InterPro" id="IPR011990">
    <property type="entry name" value="TPR-like_helical_dom_sf"/>
</dbReference>
<name>A0A9W4T1A3_9GLOM</name>
<evidence type="ECO:0000313" key="1">
    <source>
        <dbReference type="EMBL" id="CAI2188133.1"/>
    </source>
</evidence>
<protein>
    <submittedName>
        <fullName evidence="1">11488_t:CDS:1</fullName>
    </submittedName>
</protein>
<gene>
    <name evidence="1" type="ORF">FWILDA_LOCUS13427</name>
</gene>
<proteinExistence type="predicted"/>
<dbReference type="OrthoDB" id="2468509at2759"/>
<dbReference type="Gene3D" id="1.25.40.10">
    <property type="entry name" value="Tetratricopeptide repeat domain"/>
    <property type="match status" value="1"/>
</dbReference>
<organism evidence="1 2">
    <name type="scientific">Funneliformis geosporum</name>
    <dbReference type="NCBI Taxonomy" id="1117311"/>
    <lineage>
        <taxon>Eukaryota</taxon>
        <taxon>Fungi</taxon>
        <taxon>Fungi incertae sedis</taxon>
        <taxon>Mucoromycota</taxon>
        <taxon>Glomeromycotina</taxon>
        <taxon>Glomeromycetes</taxon>
        <taxon>Glomerales</taxon>
        <taxon>Glomeraceae</taxon>
        <taxon>Funneliformis</taxon>
    </lineage>
</organism>
<dbReference type="EMBL" id="CAMKVN010005017">
    <property type="protein sequence ID" value="CAI2188133.1"/>
    <property type="molecule type" value="Genomic_DNA"/>
</dbReference>
<dbReference type="SMART" id="SM00671">
    <property type="entry name" value="SEL1"/>
    <property type="match status" value="1"/>
</dbReference>